<feature type="transmembrane region" description="Helical" evidence="11">
    <location>
        <begin position="172"/>
        <end position="192"/>
    </location>
</feature>
<dbReference type="GO" id="GO:0015179">
    <property type="term" value="F:L-amino acid transmembrane transporter activity"/>
    <property type="evidence" value="ECO:0007669"/>
    <property type="project" value="TreeGrafter"/>
</dbReference>
<protein>
    <recommendedName>
        <fullName evidence="9">Putative sodium-coupled neutral amino acid transporter 11</fullName>
    </recommendedName>
    <alternativeName>
        <fullName evidence="10">Solute carrier family 38 member 11</fullName>
    </alternativeName>
</protein>
<evidence type="ECO:0000256" key="9">
    <source>
        <dbReference type="ARBA" id="ARBA00040814"/>
    </source>
</evidence>
<evidence type="ECO:0000256" key="4">
    <source>
        <dbReference type="ARBA" id="ARBA00022692"/>
    </source>
</evidence>
<feature type="transmembrane region" description="Helical" evidence="11">
    <location>
        <begin position="439"/>
        <end position="459"/>
    </location>
</feature>
<feature type="domain" description="Amino acid transporter transmembrane" evidence="12">
    <location>
        <begin position="54"/>
        <end position="454"/>
    </location>
</feature>
<feature type="transmembrane region" description="Helical" evidence="11">
    <location>
        <begin position="130"/>
        <end position="152"/>
    </location>
</feature>
<evidence type="ECO:0000256" key="8">
    <source>
        <dbReference type="ARBA" id="ARBA00037101"/>
    </source>
</evidence>
<dbReference type="EMBL" id="HBUE01000259">
    <property type="protein sequence ID" value="CAG6443420.1"/>
    <property type="molecule type" value="Transcribed_RNA"/>
</dbReference>
<sequence>MDGGGGKKNTVSEFSYMLQRQGSDDSTEAAAFDDINSLMKAEAQAAATQEDSLSSLPQASFNYINSIVGSGVIGIPYALHRAGFGLGLFLLVIVAVITDYSLILMVRCGHLSGRFSYPGVMEAAYGKTGYYLLSLLQFMYPFLAMISYNVVVGDTLSKVLVRLVPSWGTSMGAVRFGVVLVVTVFVVIPLCLYKNVSRLAKASFLSLACVVIILVAIVYKLLAGDYDVVPNTPESWRFAHSDLIPAVGIMAFAFMCHHNTFLVYQSMRNATMERWEKVTHLSVGFAWLVAACFGIAGYCTFRALSQGDLLENYCWDDDLMNFSRVLFSVSILLTFPIECFVSREIVRTQIKRFYSQEVVEYDTDKDPSHATGGEEDEKAVTTTLVIVFAAFIISPYTECLGPVLELNGLLAAIPLAYILPGLAYIQLSPHSLFSQEKLPAAGLVVFGTIVTICGAALLMPNLMGDCRTGIIMGYCRDDELSLNGTASALVTTTPACVTDRV</sequence>
<evidence type="ECO:0000256" key="11">
    <source>
        <dbReference type="SAM" id="Phobius"/>
    </source>
</evidence>
<feature type="transmembrane region" description="Helical" evidence="11">
    <location>
        <begin position="325"/>
        <end position="346"/>
    </location>
</feature>
<evidence type="ECO:0000256" key="3">
    <source>
        <dbReference type="ARBA" id="ARBA00022448"/>
    </source>
</evidence>
<keyword evidence="5" id="KW-0029">Amino-acid transport</keyword>
<comment type="subcellular location">
    <subcellularLocation>
        <location evidence="1">Membrane</location>
        <topology evidence="1">Multi-pass membrane protein</topology>
    </subcellularLocation>
</comment>
<organism evidence="13">
    <name type="scientific">Culex pipiens</name>
    <name type="common">House mosquito</name>
    <dbReference type="NCBI Taxonomy" id="7175"/>
    <lineage>
        <taxon>Eukaryota</taxon>
        <taxon>Metazoa</taxon>
        <taxon>Ecdysozoa</taxon>
        <taxon>Arthropoda</taxon>
        <taxon>Hexapoda</taxon>
        <taxon>Insecta</taxon>
        <taxon>Pterygota</taxon>
        <taxon>Neoptera</taxon>
        <taxon>Endopterygota</taxon>
        <taxon>Diptera</taxon>
        <taxon>Nematocera</taxon>
        <taxon>Culicoidea</taxon>
        <taxon>Culicidae</taxon>
        <taxon>Culicinae</taxon>
        <taxon>Culicini</taxon>
        <taxon>Culex</taxon>
        <taxon>Culex</taxon>
    </lineage>
</organism>
<evidence type="ECO:0000256" key="2">
    <source>
        <dbReference type="ARBA" id="ARBA00008066"/>
    </source>
</evidence>
<keyword evidence="6 11" id="KW-1133">Transmembrane helix</keyword>
<evidence type="ECO:0000256" key="7">
    <source>
        <dbReference type="ARBA" id="ARBA00023136"/>
    </source>
</evidence>
<keyword evidence="4 11" id="KW-0812">Transmembrane</keyword>
<dbReference type="EMBL" id="HBUE01000262">
    <property type="protein sequence ID" value="CAG6443422.1"/>
    <property type="molecule type" value="Transcribed_RNA"/>
</dbReference>
<feature type="transmembrane region" description="Helical" evidence="11">
    <location>
        <begin position="85"/>
        <end position="109"/>
    </location>
</feature>
<feature type="transmembrane region" description="Helical" evidence="11">
    <location>
        <begin position="409"/>
        <end position="427"/>
    </location>
</feature>
<comment type="function">
    <text evidence="8">Putative sodium-dependent amino acid/proton antiporter.</text>
</comment>
<keyword evidence="7 11" id="KW-0472">Membrane</keyword>
<comment type="similarity">
    <text evidence="2">Belongs to the amino acid/polyamine transporter 2 family.</text>
</comment>
<dbReference type="PANTHER" id="PTHR22950:SF458">
    <property type="entry name" value="SODIUM-COUPLED NEUTRAL AMINO ACID TRANSPORTER 11-RELATED"/>
    <property type="match status" value="1"/>
</dbReference>
<feature type="transmembrane region" description="Helical" evidence="11">
    <location>
        <begin position="285"/>
        <end position="305"/>
    </location>
</feature>
<keyword evidence="3" id="KW-0813">Transport</keyword>
<name>A0A8D7ZSD0_CULPI</name>
<evidence type="ECO:0000313" key="13">
    <source>
        <dbReference type="EMBL" id="CAG6443420.1"/>
    </source>
</evidence>
<evidence type="ECO:0000259" key="12">
    <source>
        <dbReference type="Pfam" id="PF01490"/>
    </source>
</evidence>
<reference evidence="13" key="1">
    <citation type="submission" date="2021-05" db="EMBL/GenBank/DDBJ databases">
        <authorList>
            <person name="Alioto T."/>
            <person name="Alioto T."/>
            <person name="Gomez Garrido J."/>
        </authorList>
    </citation>
    <scope>NUCLEOTIDE SEQUENCE</scope>
</reference>
<feature type="transmembrane region" description="Helical" evidence="11">
    <location>
        <begin position="204"/>
        <end position="223"/>
    </location>
</feature>
<dbReference type="InterPro" id="IPR013057">
    <property type="entry name" value="AA_transpt_TM"/>
</dbReference>
<accession>A0A8D7ZSD0</accession>
<evidence type="ECO:0000256" key="10">
    <source>
        <dbReference type="ARBA" id="ARBA00041723"/>
    </source>
</evidence>
<dbReference type="AlphaFoldDB" id="A0A8D7ZSD0"/>
<evidence type="ECO:0000256" key="1">
    <source>
        <dbReference type="ARBA" id="ARBA00004141"/>
    </source>
</evidence>
<proteinExistence type="inferred from homology"/>
<dbReference type="PANTHER" id="PTHR22950">
    <property type="entry name" value="AMINO ACID TRANSPORTER"/>
    <property type="match status" value="1"/>
</dbReference>
<evidence type="ECO:0000256" key="6">
    <source>
        <dbReference type="ARBA" id="ARBA00022989"/>
    </source>
</evidence>
<dbReference type="Pfam" id="PF01490">
    <property type="entry name" value="Aa_trans"/>
    <property type="match status" value="1"/>
</dbReference>
<evidence type="ECO:0000256" key="5">
    <source>
        <dbReference type="ARBA" id="ARBA00022970"/>
    </source>
</evidence>
<dbReference type="GO" id="GO:0016020">
    <property type="term" value="C:membrane"/>
    <property type="evidence" value="ECO:0007669"/>
    <property type="project" value="UniProtKB-SubCell"/>
</dbReference>
<feature type="transmembrane region" description="Helical" evidence="11">
    <location>
        <begin position="243"/>
        <end position="264"/>
    </location>
</feature>